<protein>
    <submittedName>
        <fullName evidence="1">Uncharacterized protein</fullName>
    </submittedName>
</protein>
<sequence length="186" mass="20394">MAVEGGQHRAVAEAVHIVAGLHRDAELLPEISAADFAVPAVGFRRREVAIGLNIPVADDPPAPGLHIFPDALEQRRIGFLNDFVEPRLAAGDDGFRIILQYSATGVRGCQHLADAVLPPPSPYRVQVRIQNQVYDHFHFPWISHSSAAISSPSRTRSNTQKLKMSVSCGRIHFPDRSPAPIKRSFP</sequence>
<organism evidence="1">
    <name type="scientific">bioreactor metagenome</name>
    <dbReference type="NCBI Taxonomy" id="1076179"/>
    <lineage>
        <taxon>unclassified sequences</taxon>
        <taxon>metagenomes</taxon>
        <taxon>ecological metagenomes</taxon>
    </lineage>
</organism>
<reference evidence="1" key="1">
    <citation type="submission" date="2019-08" db="EMBL/GenBank/DDBJ databases">
        <authorList>
            <person name="Kucharzyk K."/>
            <person name="Murdoch R.W."/>
            <person name="Higgins S."/>
            <person name="Loffler F."/>
        </authorList>
    </citation>
    <scope>NUCLEOTIDE SEQUENCE</scope>
</reference>
<dbReference type="AlphaFoldDB" id="A0A645EZD1"/>
<gene>
    <name evidence="1" type="ORF">SDC9_153007</name>
</gene>
<comment type="caution">
    <text evidence="1">The sequence shown here is derived from an EMBL/GenBank/DDBJ whole genome shotgun (WGS) entry which is preliminary data.</text>
</comment>
<accession>A0A645EZD1</accession>
<dbReference type="EMBL" id="VSSQ01051662">
    <property type="protein sequence ID" value="MPN05754.1"/>
    <property type="molecule type" value="Genomic_DNA"/>
</dbReference>
<evidence type="ECO:0000313" key="1">
    <source>
        <dbReference type="EMBL" id="MPN05754.1"/>
    </source>
</evidence>
<proteinExistence type="predicted"/>
<name>A0A645EZD1_9ZZZZ</name>